<protein>
    <submittedName>
        <fullName evidence="7">ABC transporter ATP-binding protein</fullName>
    </submittedName>
</protein>
<evidence type="ECO:0000256" key="1">
    <source>
        <dbReference type="ARBA" id="ARBA00005417"/>
    </source>
</evidence>
<dbReference type="SMART" id="SM00382">
    <property type="entry name" value="AAA"/>
    <property type="match status" value="2"/>
</dbReference>
<evidence type="ECO:0000256" key="5">
    <source>
        <dbReference type="SAM" id="MobiDB-lite"/>
    </source>
</evidence>
<evidence type="ECO:0000313" key="7">
    <source>
        <dbReference type="EMBL" id="PZR55014.1"/>
    </source>
</evidence>
<feature type="domain" description="ABC transporter" evidence="6">
    <location>
        <begin position="348"/>
        <end position="572"/>
    </location>
</feature>
<organism evidence="7 8">
    <name type="scientific">Xylanimonas oleitrophica</name>
    <dbReference type="NCBI Taxonomy" id="2607479"/>
    <lineage>
        <taxon>Bacteria</taxon>
        <taxon>Bacillati</taxon>
        <taxon>Actinomycetota</taxon>
        <taxon>Actinomycetes</taxon>
        <taxon>Micrococcales</taxon>
        <taxon>Promicromonosporaceae</taxon>
        <taxon>Xylanimonas</taxon>
    </lineage>
</organism>
<evidence type="ECO:0000259" key="6">
    <source>
        <dbReference type="PROSITE" id="PS50893"/>
    </source>
</evidence>
<dbReference type="Pfam" id="PF00005">
    <property type="entry name" value="ABC_tran"/>
    <property type="match status" value="2"/>
</dbReference>
<sequence>MCCSVVCWPAWWWTRSCARGRSTTSRSCATRPTAGRRWRAVSADPAPLVEVRGLEAVFATGDGLGPVDLRIEPGEQVLVVGPSGAGKSTLLRCLHGAVPHAVHAEMTGTVAVAGRDVHATGVADLADTVGVVAQDPETGVCLTEVADEVAFPLENLGTAPEQIAGAVRDALDLAGAAHLEGRSTDTLSGGELQRVALAAAVAPRPRLLLLDEPTAMLDGDGVQAVRAAVDRVTRAGTAACVLVEHRLDEYAGPDGTSGLPGRWVVVDRNGRVVHDGPAADVLDRAGADLLAQGCWLPLDAELRVVLGSGDLTSGVVRDGLRALAARAEEQTAPEPEPGPGSEPGAAVLRARGLAVAPIGSPRPTRRRPVTPVLRDVDLELRAGELVAVVGANGGGKSSLLTCLAGVQEPLAGTLEGPRPGLVLQNPEHQLSRTTVREEVAVGLPPGPQTEVLVEEVLRELGLLDHAEHNPFRLSGGQKRRLSLAAVLVHERPFLLADEPTFGLDRHGTVAAARALAGAAAQGRGVMFTCHDLRTVAGYADRVLVVGQGTVLADVGPLDLVRDQRLLAAARLHPPRLVQHLAAEVGGSGELRAVLQGLDDAVAGLARPATAVVPV</sequence>
<evidence type="ECO:0000256" key="3">
    <source>
        <dbReference type="ARBA" id="ARBA00022741"/>
    </source>
</evidence>
<dbReference type="GO" id="GO:0043190">
    <property type="term" value="C:ATP-binding cassette (ABC) transporter complex"/>
    <property type="evidence" value="ECO:0007669"/>
    <property type="project" value="TreeGrafter"/>
</dbReference>
<dbReference type="InterPro" id="IPR050095">
    <property type="entry name" value="ECF_ABC_transporter_ATP-bd"/>
</dbReference>
<keyword evidence="8" id="KW-1185">Reference proteome</keyword>
<keyword evidence="4 7" id="KW-0067">ATP-binding</keyword>
<dbReference type="GO" id="GO:0005524">
    <property type="term" value="F:ATP binding"/>
    <property type="evidence" value="ECO:0007669"/>
    <property type="project" value="UniProtKB-KW"/>
</dbReference>
<dbReference type="GO" id="GO:0016887">
    <property type="term" value="F:ATP hydrolysis activity"/>
    <property type="evidence" value="ECO:0007669"/>
    <property type="project" value="InterPro"/>
</dbReference>
<evidence type="ECO:0000256" key="2">
    <source>
        <dbReference type="ARBA" id="ARBA00022448"/>
    </source>
</evidence>
<dbReference type="AlphaFoldDB" id="A0A2W5Y8X8"/>
<dbReference type="Proteomes" id="UP000248783">
    <property type="component" value="Unassembled WGS sequence"/>
</dbReference>
<dbReference type="CDD" id="cd03225">
    <property type="entry name" value="ABC_cobalt_CbiO_domain1"/>
    <property type="match status" value="2"/>
</dbReference>
<dbReference type="PANTHER" id="PTHR43553">
    <property type="entry name" value="HEAVY METAL TRANSPORTER"/>
    <property type="match status" value="1"/>
</dbReference>
<keyword evidence="3" id="KW-0547">Nucleotide-binding</keyword>
<comment type="caution">
    <text evidence="7">The sequence shown here is derived from an EMBL/GenBank/DDBJ whole genome shotgun (WGS) entry which is preliminary data.</text>
</comment>
<dbReference type="InterPro" id="IPR003593">
    <property type="entry name" value="AAA+_ATPase"/>
</dbReference>
<proteinExistence type="inferred from homology"/>
<keyword evidence="2" id="KW-0813">Transport</keyword>
<dbReference type="EMBL" id="QKWH01000001">
    <property type="protein sequence ID" value="PZR55014.1"/>
    <property type="molecule type" value="Genomic_DNA"/>
</dbReference>
<feature type="domain" description="ABC transporter" evidence="6">
    <location>
        <begin position="49"/>
        <end position="294"/>
    </location>
</feature>
<dbReference type="PROSITE" id="PS50893">
    <property type="entry name" value="ABC_TRANSPORTER_2"/>
    <property type="match status" value="2"/>
</dbReference>
<dbReference type="InterPro" id="IPR027417">
    <property type="entry name" value="P-loop_NTPase"/>
</dbReference>
<feature type="region of interest" description="Disordered" evidence="5">
    <location>
        <begin position="326"/>
        <end position="345"/>
    </location>
</feature>
<reference evidence="7 8" key="1">
    <citation type="submission" date="2018-06" db="EMBL/GenBank/DDBJ databases">
        <title>Whole genome sequencing of a novel hydrocarbon degrading bacterial strain, PW21 isolated from oil contaminated produced water sample.</title>
        <authorList>
            <person name="Nagkirti P."/>
            <person name="Shaikh A."/>
            <person name="Gowdaman V."/>
            <person name="Engineer A.E."/>
            <person name="Dagar S."/>
            <person name="Dhakephalkar P.K."/>
        </authorList>
    </citation>
    <scope>NUCLEOTIDE SEQUENCE [LARGE SCALE GENOMIC DNA]</scope>
    <source>
        <strain evidence="7 8">PW21</strain>
    </source>
</reference>
<dbReference type="InterPro" id="IPR003439">
    <property type="entry name" value="ABC_transporter-like_ATP-bd"/>
</dbReference>
<name>A0A2W5Y8X8_9MICO</name>
<dbReference type="SUPFAM" id="SSF52540">
    <property type="entry name" value="P-loop containing nucleoside triphosphate hydrolases"/>
    <property type="match status" value="2"/>
</dbReference>
<evidence type="ECO:0000313" key="8">
    <source>
        <dbReference type="Proteomes" id="UP000248783"/>
    </source>
</evidence>
<evidence type="ECO:0000256" key="4">
    <source>
        <dbReference type="ARBA" id="ARBA00022840"/>
    </source>
</evidence>
<dbReference type="Gene3D" id="3.40.50.300">
    <property type="entry name" value="P-loop containing nucleotide triphosphate hydrolases"/>
    <property type="match status" value="2"/>
</dbReference>
<dbReference type="InterPro" id="IPR015856">
    <property type="entry name" value="ABC_transpr_CbiO/EcfA_su"/>
</dbReference>
<gene>
    <name evidence="7" type="ORF">DNL40_01045</name>
</gene>
<dbReference type="GO" id="GO:0042626">
    <property type="term" value="F:ATPase-coupled transmembrane transporter activity"/>
    <property type="evidence" value="ECO:0007669"/>
    <property type="project" value="TreeGrafter"/>
</dbReference>
<dbReference type="PROSITE" id="PS00211">
    <property type="entry name" value="ABC_TRANSPORTER_1"/>
    <property type="match status" value="2"/>
</dbReference>
<comment type="similarity">
    <text evidence="1">Belongs to the ABC transporter superfamily.</text>
</comment>
<dbReference type="InterPro" id="IPR017871">
    <property type="entry name" value="ABC_transporter-like_CS"/>
</dbReference>
<accession>A0A2W5Y8X8</accession>